<organism evidence="4 5">
    <name type="scientific">Crassostrea virginica</name>
    <name type="common">Eastern oyster</name>
    <dbReference type="NCBI Taxonomy" id="6565"/>
    <lineage>
        <taxon>Eukaryota</taxon>
        <taxon>Metazoa</taxon>
        <taxon>Spiralia</taxon>
        <taxon>Lophotrochozoa</taxon>
        <taxon>Mollusca</taxon>
        <taxon>Bivalvia</taxon>
        <taxon>Autobranchia</taxon>
        <taxon>Pteriomorphia</taxon>
        <taxon>Ostreida</taxon>
        <taxon>Ostreoidea</taxon>
        <taxon>Ostreidae</taxon>
        <taxon>Crassostrea</taxon>
    </lineage>
</organism>
<keyword evidence="2" id="KW-1133">Transmembrane helix</keyword>
<keyword evidence="2" id="KW-0472">Membrane</keyword>
<feature type="chain" id="PRO_5034891521" evidence="3">
    <location>
        <begin position="23"/>
        <end position="612"/>
    </location>
</feature>
<keyword evidence="4" id="KW-1185">Reference proteome</keyword>
<sequence>MLSTHPGVRWFIISWFVTALETQNLFFCENEDPCVSANAKTPFEPEARFSNCGITNTLCDRYIPPGWYRYNDRMLDRCPSIGSCGSVYPNWLNGSHPVGVNSEVERIVCKVGFSGCCEQQYKIKIRNCGLYMAYCLPALDTCPERYCFGETGSCVLTNSFSTTEAITERTPTTTESIMEQTTERTPTTDLSTTETFTEHKPTTSQSTTEPITERTPTTNPSTTEQITERTSTTYPSTREPITERSPTTSQSTTEPITERIPLTSQSTMEPITELTPTTSQSTTKPITERTPTTSQSATEPITGPTPTTNQRTDEPITERTSLTSKSTTGPITERNSMAYSTRPTVTVSSNITELSSTSPSTSTSTSETENIATSSTEPSTTDITTSTKKPFIQTTKATTISVNSAEGNAISTKPHETTPSSPTSSLSDTTSPLQTTRMSELTSTARSNAETTTTSRNTAWVTSAKDGDAITGESSLGVMPVVAIVTGACVLVVVVISATIYKMRQTDRQPEANRKDPLSLHVRCPSHRQQVPQREDHEYDEIESVFEDDKSSIHDDSYAAVEPVRSRDDSQRNVYENGTFFRDSHPTPCDNTSVHNSASTEPVYDSIIYTYK</sequence>
<accession>A0A8B8BND1</accession>
<dbReference type="Proteomes" id="UP000694844">
    <property type="component" value="Chromosome 9"/>
</dbReference>
<evidence type="ECO:0000256" key="2">
    <source>
        <dbReference type="SAM" id="Phobius"/>
    </source>
</evidence>
<feature type="compositionally biased region" description="Polar residues" evidence="1">
    <location>
        <begin position="437"/>
        <end position="459"/>
    </location>
</feature>
<feature type="compositionally biased region" description="Polar residues" evidence="1">
    <location>
        <begin position="294"/>
        <end position="310"/>
    </location>
</feature>
<dbReference type="RefSeq" id="XP_022304411.1">
    <property type="nucleotide sequence ID" value="XM_022448703.1"/>
</dbReference>
<feature type="compositionally biased region" description="Low complexity" evidence="1">
    <location>
        <begin position="207"/>
        <end position="233"/>
    </location>
</feature>
<evidence type="ECO:0000313" key="5">
    <source>
        <dbReference type="RefSeq" id="XP_022304411.1"/>
    </source>
</evidence>
<feature type="compositionally biased region" description="Polar residues" evidence="1">
    <location>
        <begin position="589"/>
        <end position="598"/>
    </location>
</feature>
<feature type="compositionally biased region" description="Low complexity" evidence="1">
    <location>
        <begin position="352"/>
        <end position="387"/>
    </location>
</feature>
<feature type="region of interest" description="Disordered" evidence="1">
    <location>
        <begin position="579"/>
        <end position="598"/>
    </location>
</feature>
<feature type="signal peptide" evidence="3">
    <location>
        <begin position="1"/>
        <end position="22"/>
    </location>
</feature>
<dbReference type="AlphaFoldDB" id="A0A8B8BND1"/>
<keyword evidence="3" id="KW-0732">Signal</keyword>
<keyword evidence="2" id="KW-0812">Transmembrane</keyword>
<feature type="compositionally biased region" description="Polar residues" evidence="1">
    <location>
        <begin position="392"/>
        <end position="410"/>
    </location>
</feature>
<feature type="compositionally biased region" description="Polar residues" evidence="1">
    <location>
        <begin position="244"/>
        <end position="255"/>
    </location>
</feature>
<name>A0A8B8BND1_CRAVI</name>
<feature type="transmembrane region" description="Helical" evidence="2">
    <location>
        <begin position="478"/>
        <end position="501"/>
    </location>
</feature>
<feature type="compositionally biased region" description="Polar residues" evidence="1">
    <location>
        <begin position="318"/>
        <end position="351"/>
    </location>
</feature>
<protein>
    <submittedName>
        <fullName evidence="5">Flocculation protein FLO11-like isoform X1</fullName>
    </submittedName>
</protein>
<feature type="compositionally biased region" description="Low complexity" evidence="1">
    <location>
        <begin position="183"/>
        <end position="195"/>
    </location>
</feature>
<evidence type="ECO:0000256" key="1">
    <source>
        <dbReference type="SAM" id="MobiDB-lite"/>
    </source>
</evidence>
<dbReference type="KEGG" id="cvn:111111620"/>
<reference evidence="5" key="1">
    <citation type="submission" date="2025-08" db="UniProtKB">
        <authorList>
            <consortium name="RefSeq"/>
        </authorList>
    </citation>
    <scope>IDENTIFICATION</scope>
    <source>
        <tissue evidence="5">Whole sample</tissue>
    </source>
</reference>
<feature type="compositionally biased region" description="Low complexity" evidence="1">
    <location>
        <begin position="271"/>
        <end position="293"/>
    </location>
</feature>
<dbReference type="GeneID" id="111111620"/>
<dbReference type="OrthoDB" id="6082142at2759"/>
<evidence type="ECO:0000313" key="4">
    <source>
        <dbReference type="Proteomes" id="UP000694844"/>
    </source>
</evidence>
<evidence type="ECO:0000256" key="3">
    <source>
        <dbReference type="SAM" id="SignalP"/>
    </source>
</evidence>
<feature type="region of interest" description="Disordered" evidence="1">
    <location>
        <begin position="168"/>
        <end position="459"/>
    </location>
</feature>
<feature type="compositionally biased region" description="Low complexity" evidence="1">
    <location>
        <begin position="417"/>
        <end position="436"/>
    </location>
</feature>
<proteinExistence type="predicted"/>
<gene>
    <name evidence="5" type="primary">LOC111111620</name>
</gene>